<keyword evidence="14" id="KW-0378">Hydrolase</keyword>
<dbReference type="SUPFAM" id="SSF52540">
    <property type="entry name" value="P-loop containing nucleoside triphosphate hydrolases"/>
    <property type="match status" value="2"/>
</dbReference>
<accession>A0A378Y9K0</accession>
<feature type="transmembrane region" description="Helical" evidence="11">
    <location>
        <begin position="140"/>
        <end position="158"/>
    </location>
</feature>
<reference evidence="14 15" key="1">
    <citation type="submission" date="2018-06" db="EMBL/GenBank/DDBJ databases">
        <authorList>
            <consortium name="Pathogen Informatics"/>
            <person name="Doyle S."/>
        </authorList>
    </citation>
    <scope>NUCLEOTIDE SEQUENCE [LARGE SCALE GENOMIC DNA]</scope>
    <source>
        <strain evidence="14 15">NCTC1934</strain>
    </source>
</reference>
<dbReference type="Proteomes" id="UP000255467">
    <property type="component" value="Unassembled WGS sequence"/>
</dbReference>
<dbReference type="GO" id="GO:0005886">
    <property type="term" value="C:plasma membrane"/>
    <property type="evidence" value="ECO:0007669"/>
    <property type="project" value="UniProtKB-SubCell"/>
</dbReference>
<keyword evidence="8 11" id="KW-0472">Membrane</keyword>
<dbReference type="PANTHER" id="PTHR24221">
    <property type="entry name" value="ATP-BINDING CASSETTE SUB-FAMILY B"/>
    <property type="match status" value="1"/>
</dbReference>
<evidence type="ECO:0000256" key="4">
    <source>
        <dbReference type="ARBA" id="ARBA00022692"/>
    </source>
</evidence>
<feature type="transmembrane region" description="Helical" evidence="11">
    <location>
        <begin position="1042"/>
        <end position="1060"/>
    </location>
</feature>
<dbReference type="FunFam" id="3.40.50.300:FF:000299">
    <property type="entry name" value="ABC transporter ATP-binding protein/permease"/>
    <property type="match status" value="2"/>
</dbReference>
<dbReference type="EMBL" id="UGRY01000002">
    <property type="protein sequence ID" value="SUA73057.1"/>
    <property type="molecule type" value="Genomic_DNA"/>
</dbReference>
<keyword evidence="15" id="KW-1185">Reference proteome</keyword>
<dbReference type="PROSITE" id="PS50893">
    <property type="entry name" value="ABC_TRANSPORTER_2"/>
    <property type="match status" value="2"/>
</dbReference>
<dbReference type="Gene3D" id="1.20.1560.10">
    <property type="entry name" value="ABC transporter type 1, transmembrane domain"/>
    <property type="match status" value="2"/>
</dbReference>
<dbReference type="GO" id="GO:0034040">
    <property type="term" value="F:ATPase-coupled lipid transmembrane transporter activity"/>
    <property type="evidence" value="ECO:0007669"/>
    <property type="project" value="TreeGrafter"/>
</dbReference>
<comment type="subcellular location">
    <subcellularLocation>
        <location evidence="1">Cell membrane</location>
        <topology evidence="1">Multi-pass membrane protein</topology>
    </subcellularLocation>
</comment>
<sequence length="1372" mass="145115">MLLGITAALLAGAVVEVTGPLLAKRALDGATAGDTAIIGVMAGFMAVLAVGRFAATFTRRWLAGRLALDVQHELRLDLLAALQRLDGRGQDALRTGQVVSRSITDLQLVQGLLAMAPWSTMAALQFVLAAAVMLWLSPPLALTALLVVPAIAVVVYRIRPRLYAATWSAQQRAADLAQHVEETVTGVRVVKGFGQESRMVGVLEGHGRRLFAERMRAARLDARFAPTLAAIPQAGLVGVIAVGGLLALRGSIGVGTFLAFTAYVATMTAAARTISSVLVMAQLTRAAAERVHQVIDSAPLRTDPEHPVALPSGPLGIEIDGLSFGFDPEQPILRDFTLTVEPGETVAIIGPAGSGKSTLALLLPRFYPPDAGRIMLRGGDTRADLAELRAADLRSAIGVVFDEPFLFSDTIAANIALGRPDATAAEIRAAADIAAAAEFIETLPEGYDTVVGERGLTLSGGQRQRIALARALLTDPRILVLDDATSAVDAVTEAAIFDALPHRAGRTTIILAHRESTLARADRVIRLPGPDLTVPSGIVAEGHEEPGNGHHEQRREPEHPQPHDRPVAHPQPGEHDEQQHEHPVERGPLGMSSHASGVLPAPAERQYARSDHRSRGNGHDTDHRASTEPPHHESLPATDHRPVTTTEQPPTEPRAHGGSPHGEPAPASDPPDGRVDVSSGRQSPTATPTDSGPHVGAAGSDSSHHSDTSSPGREHHVSTAADGGPDPDAVSVGHGAAGPTQLDPDTPPEVRRSLRKLAPATELPGVDERGLREPDPGFRLRRALRPVRWLVAATVLLLGLDALVSVGFPSLVRFAIDHGVSAGNGGALGWAAGGGAVLVAVGWVVASAALLWGSRAGERVLYGLRVRSYAHLQRLGLDYYERELSGRIMTRMTTDIDALSTFLQTGVPEVVVSLLTVVGIAAALLLIDAQLALVIIAAIPPLALATWLFRRVSNSAYSAAREHAATVNADFQENVSGLRVVQAYRHEPRAARRFARYSDNYRASRMRAQRAIAVFFSFVGAWTDLALAAVVFAGAWQVARGTTTAGTLVAFVLYLGLLFGPIHQLSQLFDGYQQARVGLRRIGELLRTESSIAADPENAVPIAGELRGEVVFENVRFRYPTASTPALDGVSFRIPAGGSLALVGATGAGKSTIVKLLARLYDLPRDPDSGGVFVDGVDIRDYRLTDYRSRLGVVPQEAHLFTGDVASNISFGKPFATTSQIARAADEVGALDTIAALPRGFGQPVGERGRGLSAGQRQLIALARAELVHPDLLLLDEATAVLDPAAEASVLVASRSVTRGRTAIIVAHRLATAAQADRIAVVEHGRITEIGTHDELLAAAGTYSRLWAAAGAEKGIFSGGDESSPREMSTRW</sequence>
<feature type="domain" description="ABC transmembrane type-1" evidence="13">
    <location>
        <begin position="792"/>
        <end position="1074"/>
    </location>
</feature>
<evidence type="ECO:0000256" key="2">
    <source>
        <dbReference type="ARBA" id="ARBA00022448"/>
    </source>
</evidence>
<name>A0A378Y9K0_9NOCA</name>
<dbReference type="PANTHER" id="PTHR24221:SF629">
    <property type="entry name" value="MULTIDRUG EFFLUX ATP-BINDING_PERMEASE PROTEIN RV0194"/>
    <property type="match status" value="1"/>
</dbReference>
<evidence type="ECO:0000259" key="12">
    <source>
        <dbReference type="PROSITE" id="PS50893"/>
    </source>
</evidence>
<keyword evidence="2" id="KW-0813">Transport</keyword>
<dbReference type="CDD" id="cd18546">
    <property type="entry name" value="ABC_6TM_Rv0194_D2_like"/>
    <property type="match status" value="1"/>
</dbReference>
<dbReference type="SMART" id="SM00382">
    <property type="entry name" value="AAA"/>
    <property type="match status" value="2"/>
</dbReference>
<keyword evidence="5" id="KW-0547">Nucleotide-binding</keyword>
<evidence type="ECO:0000256" key="11">
    <source>
        <dbReference type="SAM" id="Phobius"/>
    </source>
</evidence>
<dbReference type="EC" id="3.6.3.-" evidence="14"/>
<feature type="compositionally biased region" description="Basic and acidic residues" evidence="10">
    <location>
        <begin position="606"/>
        <end position="642"/>
    </location>
</feature>
<keyword evidence="4 11" id="KW-0812">Transmembrane</keyword>
<feature type="domain" description="ABC transmembrane type-1" evidence="13">
    <location>
        <begin position="3"/>
        <end position="283"/>
    </location>
</feature>
<dbReference type="PROSITE" id="PS00211">
    <property type="entry name" value="ABC_TRANSPORTER_1"/>
    <property type="match status" value="1"/>
</dbReference>
<feature type="transmembrane region" description="Helical" evidence="11">
    <location>
        <begin position="931"/>
        <end position="949"/>
    </location>
</feature>
<feature type="compositionally biased region" description="Polar residues" evidence="10">
    <location>
        <begin position="679"/>
        <end position="690"/>
    </location>
</feature>
<keyword evidence="3" id="KW-1003">Cell membrane</keyword>
<feature type="compositionally biased region" description="Basic and acidic residues" evidence="10">
    <location>
        <begin position="702"/>
        <end position="717"/>
    </location>
</feature>
<gene>
    <name evidence="14" type="ORF">NCTC1934_00491</name>
</gene>
<dbReference type="Pfam" id="PF00005">
    <property type="entry name" value="ABC_tran"/>
    <property type="match status" value="2"/>
</dbReference>
<feature type="compositionally biased region" description="Basic and acidic residues" evidence="10">
    <location>
        <begin position="541"/>
        <end position="585"/>
    </location>
</feature>
<proteinExistence type="inferred from homology"/>
<dbReference type="InterPro" id="IPR003439">
    <property type="entry name" value="ABC_transporter-like_ATP-bd"/>
</dbReference>
<keyword evidence="6 14" id="KW-0067">ATP-binding</keyword>
<evidence type="ECO:0000256" key="7">
    <source>
        <dbReference type="ARBA" id="ARBA00022989"/>
    </source>
</evidence>
<evidence type="ECO:0000256" key="8">
    <source>
        <dbReference type="ARBA" id="ARBA00023136"/>
    </source>
</evidence>
<feature type="transmembrane region" description="Helical" evidence="11">
    <location>
        <begin position="224"/>
        <end position="246"/>
    </location>
</feature>
<evidence type="ECO:0000313" key="14">
    <source>
        <dbReference type="EMBL" id="SUA73057.1"/>
    </source>
</evidence>
<evidence type="ECO:0000256" key="10">
    <source>
        <dbReference type="SAM" id="MobiDB-lite"/>
    </source>
</evidence>
<dbReference type="InterPro" id="IPR003593">
    <property type="entry name" value="AAA+_ATPase"/>
</dbReference>
<dbReference type="SUPFAM" id="SSF90123">
    <property type="entry name" value="ABC transporter transmembrane region"/>
    <property type="match status" value="2"/>
</dbReference>
<feature type="transmembrane region" description="Helical" evidence="11">
    <location>
        <begin position="1011"/>
        <end position="1036"/>
    </location>
</feature>
<keyword evidence="7 11" id="KW-1133">Transmembrane helix</keyword>
<dbReference type="Gene3D" id="3.40.50.300">
    <property type="entry name" value="P-loop containing nucleotide triphosphate hydrolases"/>
    <property type="match status" value="2"/>
</dbReference>
<protein>
    <submittedName>
        <fullName evidence="14">Multidrug export ATP-binding/permease protein SAV1866</fullName>
        <ecNumber evidence="14">3.6.3.-</ecNumber>
    </submittedName>
</protein>
<dbReference type="InterPro" id="IPR011527">
    <property type="entry name" value="ABC1_TM_dom"/>
</dbReference>
<evidence type="ECO:0000256" key="3">
    <source>
        <dbReference type="ARBA" id="ARBA00022475"/>
    </source>
</evidence>
<dbReference type="Pfam" id="PF00664">
    <property type="entry name" value="ABC_membrane"/>
    <property type="match status" value="2"/>
</dbReference>
<dbReference type="GO" id="GO:0005524">
    <property type="term" value="F:ATP binding"/>
    <property type="evidence" value="ECO:0007669"/>
    <property type="project" value="UniProtKB-KW"/>
</dbReference>
<evidence type="ECO:0000256" key="9">
    <source>
        <dbReference type="ARBA" id="ARBA00061644"/>
    </source>
</evidence>
<dbReference type="InterPro" id="IPR017871">
    <property type="entry name" value="ABC_transporter-like_CS"/>
</dbReference>
<evidence type="ECO:0000259" key="13">
    <source>
        <dbReference type="PROSITE" id="PS50929"/>
    </source>
</evidence>
<dbReference type="CDD" id="cd18543">
    <property type="entry name" value="ABC_6TM_Rv0194_D1_like"/>
    <property type="match status" value="1"/>
</dbReference>
<feature type="transmembrane region" description="Helical" evidence="11">
    <location>
        <begin position="33"/>
        <end position="55"/>
    </location>
</feature>
<dbReference type="GO" id="GO:0016887">
    <property type="term" value="F:ATP hydrolysis activity"/>
    <property type="evidence" value="ECO:0007669"/>
    <property type="project" value="InterPro"/>
</dbReference>
<feature type="transmembrane region" description="Helical" evidence="11">
    <location>
        <begin position="111"/>
        <end position="134"/>
    </location>
</feature>
<evidence type="ECO:0000256" key="5">
    <source>
        <dbReference type="ARBA" id="ARBA00022741"/>
    </source>
</evidence>
<dbReference type="PROSITE" id="PS50929">
    <property type="entry name" value="ABC_TM1F"/>
    <property type="match status" value="2"/>
</dbReference>
<feature type="transmembrane region" description="Helical" evidence="11">
    <location>
        <begin position="789"/>
        <end position="808"/>
    </location>
</feature>
<feature type="region of interest" description="Disordered" evidence="10">
    <location>
        <begin position="757"/>
        <end position="776"/>
    </location>
</feature>
<evidence type="ECO:0000256" key="1">
    <source>
        <dbReference type="ARBA" id="ARBA00004651"/>
    </source>
</evidence>
<dbReference type="STRING" id="1406858.GCA_000710895_01481"/>
<feature type="transmembrane region" description="Helical" evidence="11">
    <location>
        <begin position="252"/>
        <end position="271"/>
    </location>
</feature>
<feature type="transmembrane region" description="Helical" evidence="11">
    <location>
        <begin position="901"/>
        <end position="925"/>
    </location>
</feature>
<evidence type="ECO:0000256" key="6">
    <source>
        <dbReference type="ARBA" id="ARBA00022840"/>
    </source>
</evidence>
<dbReference type="InterPro" id="IPR027417">
    <property type="entry name" value="P-loop_NTPase"/>
</dbReference>
<feature type="compositionally biased region" description="Basic and acidic residues" evidence="10">
    <location>
        <begin position="766"/>
        <end position="776"/>
    </location>
</feature>
<dbReference type="InterPro" id="IPR039421">
    <property type="entry name" value="Type_1_exporter"/>
</dbReference>
<comment type="similarity">
    <text evidence="9">Belongs to the ABC transporter superfamily. Lipid exporter (TC 3.A.1.106) family.</text>
</comment>
<feature type="transmembrane region" description="Helical" evidence="11">
    <location>
        <begin position="828"/>
        <end position="852"/>
    </location>
</feature>
<evidence type="ECO:0000313" key="15">
    <source>
        <dbReference type="Proteomes" id="UP000255467"/>
    </source>
</evidence>
<feature type="region of interest" description="Disordered" evidence="10">
    <location>
        <begin position="529"/>
        <end position="749"/>
    </location>
</feature>
<organism evidence="14 15">
    <name type="scientific">Nocardia otitidiscaviarum</name>
    <dbReference type="NCBI Taxonomy" id="1823"/>
    <lineage>
        <taxon>Bacteria</taxon>
        <taxon>Bacillati</taxon>
        <taxon>Actinomycetota</taxon>
        <taxon>Actinomycetes</taxon>
        <taxon>Mycobacteriales</taxon>
        <taxon>Nocardiaceae</taxon>
        <taxon>Nocardia</taxon>
    </lineage>
</organism>
<feature type="domain" description="ABC transporter" evidence="12">
    <location>
        <begin position="317"/>
        <end position="555"/>
    </location>
</feature>
<dbReference type="GO" id="GO:0140359">
    <property type="term" value="F:ABC-type transporter activity"/>
    <property type="evidence" value="ECO:0007669"/>
    <property type="project" value="InterPro"/>
</dbReference>
<dbReference type="InterPro" id="IPR036640">
    <property type="entry name" value="ABC1_TM_sf"/>
</dbReference>
<feature type="domain" description="ABC transporter" evidence="12">
    <location>
        <begin position="1110"/>
        <end position="1349"/>
    </location>
</feature>